<evidence type="ECO:0000256" key="3">
    <source>
        <dbReference type="ARBA" id="ARBA00022475"/>
    </source>
</evidence>
<keyword evidence="10" id="KW-1185">Reference proteome</keyword>
<feature type="domain" description="Major facilitator superfamily (MFS) profile" evidence="8">
    <location>
        <begin position="10"/>
        <end position="496"/>
    </location>
</feature>
<feature type="transmembrane region" description="Helical" evidence="7">
    <location>
        <begin position="76"/>
        <end position="95"/>
    </location>
</feature>
<dbReference type="Proteomes" id="UP000552644">
    <property type="component" value="Unassembled WGS sequence"/>
</dbReference>
<dbReference type="Pfam" id="PF07690">
    <property type="entry name" value="MFS_1"/>
    <property type="match status" value="1"/>
</dbReference>
<evidence type="ECO:0000256" key="1">
    <source>
        <dbReference type="ARBA" id="ARBA00004651"/>
    </source>
</evidence>
<organism evidence="9 10">
    <name type="scientific">Streptosporangium saharense</name>
    <dbReference type="NCBI Taxonomy" id="1706840"/>
    <lineage>
        <taxon>Bacteria</taxon>
        <taxon>Bacillati</taxon>
        <taxon>Actinomycetota</taxon>
        <taxon>Actinomycetes</taxon>
        <taxon>Streptosporangiales</taxon>
        <taxon>Streptosporangiaceae</taxon>
        <taxon>Streptosporangium</taxon>
    </lineage>
</organism>
<feature type="transmembrane region" description="Helical" evidence="7">
    <location>
        <begin position="473"/>
        <end position="492"/>
    </location>
</feature>
<dbReference type="PROSITE" id="PS50850">
    <property type="entry name" value="MFS"/>
    <property type="match status" value="1"/>
</dbReference>
<dbReference type="InterPro" id="IPR011701">
    <property type="entry name" value="MFS"/>
</dbReference>
<dbReference type="PANTHER" id="PTHR42718">
    <property type="entry name" value="MAJOR FACILITATOR SUPERFAMILY MULTIDRUG TRANSPORTER MFSC"/>
    <property type="match status" value="1"/>
</dbReference>
<keyword evidence="5 7" id="KW-1133">Transmembrane helix</keyword>
<dbReference type="PANTHER" id="PTHR42718:SF47">
    <property type="entry name" value="METHYL VIOLOGEN RESISTANCE PROTEIN SMVA"/>
    <property type="match status" value="1"/>
</dbReference>
<evidence type="ECO:0000313" key="9">
    <source>
        <dbReference type="EMBL" id="MBB4917174.1"/>
    </source>
</evidence>
<reference evidence="9 10" key="1">
    <citation type="submission" date="2020-08" db="EMBL/GenBank/DDBJ databases">
        <title>Genomic Encyclopedia of Type Strains, Phase III (KMG-III): the genomes of soil and plant-associated and newly described type strains.</title>
        <authorList>
            <person name="Whitman W."/>
        </authorList>
    </citation>
    <scope>NUCLEOTIDE SEQUENCE [LARGE SCALE GENOMIC DNA]</scope>
    <source>
        <strain evidence="9 10">CECT 8840</strain>
    </source>
</reference>
<keyword evidence="2" id="KW-0813">Transport</keyword>
<comment type="caution">
    <text evidence="9">The sequence shown here is derived from an EMBL/GenBank/DDBJ whole genome shotgun (WGS) entry which is preliminary data.</text>
</comment>
<evidence type="ECO:0000256" key="7">
    <source>
        <dbReference type="SAM" id="Phobius"/>
    </source>
</evidence>
<dbReference type="AlphaFoldDB" id="A0A7W7VP62"/>
<dbReference type="RefSeq" id="WP_184717214.1">
    <property type="nucleotide sequence ID" value="NZ_JACHJP010000004.1"/>
</dbReference>
<dbReference type="SUPFAM" id="SSF103473">
    <property type="entry name" value="MFS general substrate transporter"/>
    <property type="match status" value="1"/>
</dbReference>
<accession>A0A7W7VP62</accession>
<feature type="transmembrane region" description="Helical" evidence="7">
    <location>
        <begin position="160"/>
        <end position="184"/>
    </location>
</feature>
<evidence type="ECO:0000259" key="8">
    <source>
        <dbReference type="PROSITE" id="PS50850"/>
    </source>
</evidence>
<keyword evidence="4 7" id="KW-0812">Transmembrane</keyword>
<dbReference type="EMBL" id="JACHJP010000004">
    <property type="protein sequence ID" value="MBB4917174.1"/>
    <property type="molecule type" value="Genomic_DNA"/>
</dbReference>
<dbReference type="Gene3D" id="1.20.1720.10">
    <property type="entry name" value="Multidrug resistance protein D"/>
    <property type="match status" value="1"/>
</dbReference>
<evidence type="ECO:0000256" key="6">
    <source>
        <dbReference type="ARBA" id="ARBA00023136"/>
    </source>
</evidence>
<dbReference type="GO" id="GO:0022857">
    <property type="term" value="F:transmembrane transporter activity"/>
    <property type="evidence" value="ECO:0007669"/>
    <property type="project" value="InterPro"/>
</dbReference>
<evidence type="ECO:0000256" key="2">
    <source>
        <dbReference type="ARBA" id="ARBA00022448"/>
    </source>
</evidence>
<comment type="subcellular location">
    <subcellularLocation>
        <location evidence="1">Cell membrane</location>
        <topology evidence="1">Multi-pass membrane protein</topology>
    </subcellularLocation>
</comment>
<dbReference type="CDD" id="cd17321">
    <property type="entry name" value="MFS_MMR_MDR_like"/>
    <property type="match status" value="1"/>
</dbReference>
<evidence type="ECO:0000256" key="5">
    <source>
        <dbReference type="ARBA" id="ARBA00022989"/>
    </source>
</evidence>
<protein>
    <submittedName>
        <fullName evidence="9">DHA2 family multidrug resistance protein-like MFS transporter</fullName>
    </submittedName>
</protein>
<evidence type="ECO:0000313" key="10">
    <source>
        <dbReference type="Proteomes" id="UP000552644"/>
    </source>
</evidence>
<feature type="transmembrane region" description="Helical" evidence="7">
    <location>
        <begin position="46"/>
        <end position="64"/>
    </location>
</feature>
<keyword evidence="6 7" id="KW-0472">Membrane</keyword>
<feature type="transmembrane region" description="Helical" evidence="7">
    <location>
        <begin position="354"/>
        <end position="375"/>
    </location>
</feature>
<feature type="transmembrane region" description="Helical" evidence="7">
    <location>
        <begin position="264"/>
        <end position="286"/>
    </location>
</feature>
<dbReference type="InterPro" id="IPR020846">
    <property type="entry name" value="MFS_dom"/>
</dbReference>
<dbReference type="InterPro" id="IPR036259">
    <property type="entry name" value="MFS_trans_sf"/>
</dbReference>
<sequence length="522" mass="53265">MISSSRRWGTLVVACLAVVLLSIDLTVLHLAAPKLVQDMRPSATQFLWIVDVYGFALAGLLITMGNVGDRIGRRKLLLVGLVAFAGASALTAYAPTPELLIAARALLGVAGATVMPSTLSIIRNVFTSPRERATAVGIWSSVSALGFALGPVIGGVLLDHFWWGSVFLVNVPVAALIVVAGALILPESRNPRPGRLDLVSVPLSIAGVIAVIYAVKNAAHDGLTAPGVLVAAAVGVVVLTLFVRRQRRLAEPLIDVRLFHHRAFSGAVGANVVCIFSMLAASLTFAQYFQLVLGWSPLASGLASLPGGLGAAVGGALASPLVGLLGRARVVALGLALGAVAFVLYSGFGTDTGYPYMLLAMVVAGFGNGFTFAVTGDTILASVPRERAGAASAIAETGQEMGGALGIAVLGSVLNGAYRDGLHLPSGVPGQLAGQVGESLGGALEIAATLPAQVADALVRAARLAFLEGMRTTLVTGAALLAVLAVAVLFALRGVPREIPEVVLDDAGHAEDEPATVPGFGK</sequence>
<feature type="transmembrane region" description="Helical" evidence="7">
    <location>
        <begin position="222"/>
        <end position="243"/>
    </location>
</feature>
<feature type="transmembrane region" description="Helical" evidence="7">
    <location>
        <begin position="196"/>
        <end position="216"/>
    </location>
</feature>
<evidence type="ECO:0000256" key="4">
    <source>
        <dbReference type="ARBA" id="ARBA00022692"/>
    </source>
</evidence>
<feature type="transmembrane region" description="Helical" evidence="7">
    <location>
        <begin position="330"/>
        <end position="348"/>
    </location>
</feature>
<feature type="transmembrane region" description="Helical" evidence="7">
    <location>
        <begin position="134"/>
        <end position="154"/>
    </location>
</feature>
<keyword evidence="3" id="KW-1003">Cell membrane</keyword>
<feature type="transmembrane region" description="Helical" evidence="7">
    <location>
        <begin position="298"/>
        <end position="318"/>
    </location>
</feature>
<feature type="transmembrane region" description="Helical" evidence="7">
    <location>
        <begin position="101"/>
        <end position="122"/>
    </location>
</feature>
<name>A0A7W7VP62_9ACTN</name>
<dbReference type="GO" id="GO:0005886">
    <property type="term" value="C:plasma membrane"/>
    <property type="evidence" value="ECO:0007669"/>
    <property type="project" value="UniProtKB-SubCell"/>
</dbReference>
<dbReference type="Gene3D" id="1.20.1250.20">
    <property type="entry name" value="MFS general substrate transporter like domains"/>
    <property type="match status" value="1"/>
</dbReference>
<proteinExistence type="predicted"/>
<gene>
    <name evidence="9" type="ORF">FHS44_004282</name>
</gene>